<dbReference type="Pfam" id="PF08513">
    <property type="entry name" value="LisH"/>
    <property type="match status" value="1"/>
</dbReference>
<dbReference type="Proteomes" id="UP000501690">
    <property type="component" value="Linkage Group LG1"/>
</dbReference>
<feature type="region of interest" description="Disordered" evidence="1">
    <location>
        <begin position="238"/>
        <end position="285"/>
    </location>
</feature>
<keyword evidence="3" id="KW-1185">Reference proteome</keyword>
<evidence type="ECO:0000313" key="2">
    <source>
        <dbReference type="EMBL" id="QCD78044.1"/>
    </source>
</evidence>
<name>A0A4D6KWK1_VIGUN</name>
<proteinExistence type="predicted"/>
<dbReference type="PANTHER" id="PTHR44376:SF8">
    <property type="entry name" value="TRANSCRIPTIONAL COREPRESSOR LEUNIG-LIKE"/>
    <property type="match status" value="1"/>
</dbReference>
<dbReference type="SMART" id="SM00667">
    <property type="entry name" value="LisH"/>
    <property type="match status" value="1"/>
</dbReference>
<protein>
    <submittedName>
        <fullName evidence="2">Uncharacterized protein</fullName>
    </submittedName>
</protein>
<sequence>MTAANEFERYLYDYLVKRNMHHTAEVFRNETNLHLGPAASSTDAVDVPEGFLLEWWSLNNDFEYFRQMHEKRGLFRGMQGCNAFPEVGSSMNVRPKYQFPNNFTPVKALNIGSNLMPSRVTGEWPVFSSSSAHHKGSGKLPQCLFPFSHQEAFGQMQRLSSSHQDKVMTPVEKTTEVSNVNSSEANSGFIEETDPIIENLLNSFWLFEPDEPSLFDKSTVGQSSTNAESLVERGIGNTSMNTIAGSPLEEDDNTSDTSDSSSSFQFVLTDEDVSTDPQLESNAET</sequence>
<evidence type="ECO:0000313" key="3">
    <source>
        <dbReference type="Proteomes" id="UP000501690"/>
    </source>
</evidence>
<dbReference type="PANTHER" id="PTHR44376">
    <property type="entry name" value="TRANSCRIPTIONAL REGULATOR OF FILAMENTOUS GROWTH FLO8"/>
    <property type="match status" value="1"/>
</dbReference>
<dbReference type="AlphaFoldDB" id="A0A4D6KWK1"/>
<reference evidence="2 3" key="1">
    <citation type="submission" date="2019-04" db="EMBL/GenBank/DDBJ databases">
        <title>An improved genome assembly and genetic linkage map for asparagus bean, Vigna unguiculata ssp. sesquipedialis.</title>
        <authorList>
            <person name="Xia Q."/>
            <person name="Zhang R."/>
            <person name="Dong Y."/>
        </authorList>
    </citation>
    <scope>NUCLEOTIDE SEQUENCE [LARGE SCALE GENOMIC DNA]</scope>
    <source>
        <tissue evidence="2">Leaf</tissue>
    </source>
</reference>
<organism evidence="2 3">
    <name type="scientific">Vigna unguiculata</name>
    <name type="common">Cowpea</name>
    <dbReference type="NCBI Taxonomy" id="3917"/>
    <lineage>
        <taxon>Eukaryota</taxon>
        <taxon>Viridiplantae</taxon>
        <taxon>Streptophyta</taxon>
        <taxon>Embryophyta</taxon>
        <taxon>Tracheophyta</taxon>
        <taxon>Spermatophyta</taxon>
        <taxon>Magnoliopsida</taxon>
        <taxon>eudicotyledons</taxon>
        <taxon>Gunneridae</taxon>
        <taxon>Pentapetalae</taxon>
        <taxon>rosids</taxon>
        <taxon>fabids</taxon>
        <taxon>Fabales</taxon>
        <taxon>Fabaceae</taxon>
        <taxon>Papilionoideae</taxon>
        <taxon>50 kb inversion clade</taxon>
        <taxon>NPAAA clade</taxon>
        <taxon>indigoferoid/millettioid clade</taxon>
        <taxon>Phaseoleae</taxon>
        <taxon>Vigna</taxon>
    </lineage>
</organism>
<dbReference type="PROSITE" id="PS50896">
    <property type="entry name" value="LISH"/>
    <property type="match status" value="1"/>
</dbReference>
<dbReference type="InterPro" id="IPR006594">
    <property type="entry name" value="LisH"/>
</dbReference>
<gene>
    <name evidence="2" type="ORF">DEO72_LG1g1673</name>
</gene>
<dbReference type="GO" id="GO:0003714">
    <property type="term" value="F:transcription corepressor activity"/>
    <property type="evidence" value="ECO:0007669"/>
    <property type="project" value="InterPro"/>
</dbReference>
<dbReference type="EMBL" id="CP039345">
    <property type="protein sequence ID" value="QCD78044.1"/>
    <property type="molecule type" value="Genomic_DNA"/>
</dbReference>
<evidence type="ECO:0000256" key="1">
    <source>
        <dbReference type="SAM" id="MobiDB-lite"/>
    </source>
</evidence>
<dbReference type="InterPro" id="IPR044716">
    <property type="entry name" value="LEUNIG-like"/>
</dbReference>
<accession>A0A4D6KWK1</accession>
<feature type="compositionally biased region" description="Polar residues" evidence="1">
    <location>
        <begin position="275"/>
        <end position="285"/>
    </location>
</feature>